<dbReference type="GO" id="GO:0005737">
    <property type="term" value="C:cytoplasm"/>
    <property type="evidence" value="ECO:0007669"/>
    <property type="project" value="TreeGrafter"/>
</dbReference>
<evidence type="ECO:0000256" key="5">
    <source>
        <dbReference type="ARBA" id="ARBA00022705"/>
    </source>
</evidence>
<evidence type="ECO:0000256" key="6">
    <source>
        <dbReference type="ARBA" id="ARBA00022723"/>
    </source>
</evidence>
<evidence type="ECO:0000313" key="17">
    <source>
        <dbReference type="Proteomes" id="UP000177026"/>
    </source>
</evidence>
<dbReference type="Gene3D" id="3.40.1360.10">
    <property type="match status" value="1"/>
</dbReference>
<dbReference type="InterPro" id="IPR013264">
    <property type="entry name" value="DNAG_N"/>
</dbReference>
<comment type="function">
    <text evidence="12 13">RNA polymerase that catalyzes the synthesis of short RNA molecules used as primers for DNA polymerase during DNA replication.</text>
</comment>
<dbReference type="Gene3D" id="1.10.860.10">
    <property type="entry name" value="DNAb Helicase, Chain A"/>
    <property type="match status" value="1"/>
</dbReference>
<organism evidence="16 17">
    <name type="scientific">Candidatus Roizmanbacteria bacterium RIFCSPHIGHO2_01_FULL_39_8</name>
    <dbReference type="NCBI Taxonomy" id="1802033"/>
    <lineage>
        <taxon>Bacteria</taxon>
        <taxon>Candidatus Roizmaniibacteriota</taxon>
    </lineage>
</organism>
<dbReference type="InterPro" id="IPR016136">
    <property type="entry name" value="DNA_helicase_N/primase_C"/>
</dbReference>
<dbReference type="GO" id="GO:1990077">
    <property type="term" value="C:primosome complex"/>
    <property type="evidence" value="ECO:0007669"/>
    <property type="project" value="UniProtKB-KW"/>
</dbReference>
<evidence type="ECO:0000256" key="9">
    <source>
        <dbReference type="ARBA" id="ARBA00022842"/>
    </source>
</evidence>
<keyword evidence="6 13" id="KW-0479">Metal-binding</keyword>
<evidence type="ECO:0000256" key="10">
    <source>
        <dbReference type="ARBA" id="ARBA00023125"/>
    </source>
</evidence>
<dbReference type="InterPro" id="IPR019475">
    <property type="entry name" value="DNA_primase_DnaB-bd"/>
</dbReference>
<name>A0A1F7GIP9_9BACT</name>
<dbReference type="PIRSF" id="PIRSF002811">
    <property type="entry name" value="DnaG"/>
    <property type="match status" value="1"/>
</dbReference>
<dbReference type="Gene3D" id="3.90.580.10">
    <property type="entry name" value="Zinc finger, CHC2-type domain"/>
    <property type="match status" value="1"/>
</dbReference>
<dbReference type="EMBL" id="MFZI01000065">
    <property type="protein sequence ID" value="OGK18755.1"/>
    <property type="molecule type" value="Genomic_DNA"/>
</dbReference>
<dbReference type="GO" id="GO:0008270">
    <property type="term" value="F:zinc ion binding"/>
    <property type="evidence" value="ECO:0007669"/>
    <property type="project" value="UniProtKB-KW"/>
</dbReference>
<dbReference type="GO" id="GO:0000428">
    <property type="term" value="C:DNA-directed RNA polymerase complex"/>
    <property type="evidence" value="ECO:0007669"/>
    <property type="project" value="UniProtKB-KW"/>
</dbReference>
<keyword evidence="5 12" id="KW-0235">DNA replication</keyword>
<keyword evidence="10 12" id="KW-0238">DNA-binding</keyword>
<keyword evidence="2 12" id="KW-0639">Primosome</keyword>
<dbReference type="SUPFAM" id="SSF56731">
    <property type="entry name" value="DNA primase core"/>
    <property type="match status" value="1"/>
</dbReference>
<evidence type="ECO:0000256" key="1">
    <source>
        <dbReference type="ARBA" id="ARBA00022478"/>
    </source>
</evidence>
<dbReference type="GO" id="GO:0003677">
    <property type="term" value="F:DNA binding"/>
    <property type="evidence" value="ECO:0007669"/>
    <property type="project" value="UniProtKB-KW"/>
</dbReference>
<dbReference type="Pfam" id="PF13155">
    <property type="entry name" value="Toprim_2"/>
    <property type="match status" value="1"/>
</dbReference>
<evidence type="ECO:0000256" key="14">
    <source>
        <dbReference type="PIRSR" id="PIRSR002811-1"/>
    </source>
</evidence>
<dbReference type="Pfam" id="PF10410">
    <property type="entry name" value="DnaB_bind"/>
    <property type="match status" value="1"/>
</dbReference>
<dbReference type="InterPro" id="IPR006171">
    <property type="entry name" value="TOPRIM_dom"/>
</dbReference>
<keyword evidence="1 12" id="KW-0240">DNA-directed RNA polymerase</keyword>
<dbReference type="Gene3D" id="3.90.980.10">
    <property type="entry name" value="DNA primase, catalytic core, N-terminal domain"/>
    <property type="match status" value="1"/>
</dbReference>
<dbReference type="InterPro" id="IPR037068">
    <property type="entry name" value="DNA_primase_core_N_sf"/>
</dbReference>
<evidence type="ECO:0000256" key="12">
    <source>
        <dbReference type="HAMAP-Rule" id="MF_00974"/>
    </source>
</evidence>
<dbReference type="Pfam" id="PF08275">
    <property type="entry name" value="DNAG_N"/>
    <property type="match status" value="1"/>
</dbReference>
<evidence type="ECO:0000256" key="4">
    <source>
        <dbReference type="ARBA" id="ARBA00022695"/>
    </source>
</evidence>
<evidence type="ECO:0000256" key="2">
    <source>
        <dbReference type="ARBA" id="ARBA00022515"/>
    </source>
</evidence>
<dbReference type="Pfam" id="PF01807">
    <property type="entry name" value="Zn_ribbon_DnaG"/>
    <property type="match status" value="1"/>
</dbReference>
<dbReference type="EC" id="2.7.7.101" evidence="12"/>
<evidence type="ECO:0000256" key="11">
    <source>
        <dbReference type="ARBA" id="ARBA00023163"/>
    </source>
</evidence>
<comment type="caution">
    <text evidence="12">Lacks conserved residue(s) required for the propagation of feature annotation.</text>
</comment>
<dbReference type="GO" id="GO:0006269">
    <property type="term" value="P:DNA replication, synthesis of primer"/>
    <property type="evidence" value="ECO:0007669"/>
    <property type="project" value="UniProtKB-UniRule"/>
</dbReference>
<reference evidence="16 17" key="1">
    <citation type="journal article" date="2016" name="Nat. Commun.">
        <title>Thousands of microbial genomes shed light on interconnected biogeochemical processes in an aquifer system.</title>
        <authorList>
            <person name="Anantharaman K."/>
            <person name="Brown C.T."/>
            <person name="Hug L.A."/>
            <person name="Sharon I."/>
            <person name="Castelle C.J."/>
            <person name="Probst A.J."/>
            <person name="Thomas B.C."/>
            <person name="Singh A."/>
            <person name="Wilkins M.J."/>
            <person name="Karaoz U."/>
            <person name="Brodie E.L."/>
            <person name="Williams K.H."/>
            <person name="Hubbard S.S."/>
            <person name="Banfield J.F."/>
        </authorList>
    </citation>
    <scope>NUCLEOTIDE SEQUENCE [LARGE SCALE GENOMIC DNA]</scope>
</reference>
<feature type="zinc finger region" description="CHC2-type" evidence="14">
    <location>
        <begin position="35"/>
        <end position="60"/>
    </location>
</feature>
<keyword evidence="7 14" id="KW-0863">Zinc-finger</keyword>
<feature type="domain" description="Toprim" evidence="15">
    <location>
        <begin position="254"/>
        <end position="335"/>
    </location>
</feature>
<dbReference type="SMART" id="SM00400">
    <property type="entry name" value="ZnF_CHCC"/>
    <property type="match status" value="1"/>
</dbReference>
<dbReference type="PANTHER" id="PTHR30313:SF2">
    <property type="entry name" value="DNA PRIMASE"/>
    <property type="match status" value="1"/>
</dbReference>
<dbReference type="InterPro" id="IPR006295">
    <property type="entry name" value="DNA_primase_DnaG"/>
</dbReference>
<dbReference type="InterPro" id="IPR034151">
    <property type="entry name" value="TOPRIM_DnaG_bac"/>
</dbReference>
<evidence type="ECO:0000259" key="15">
    <source>
        <dbReference type="PROSITE" id="PS50880"/>
    </source>
</evidence>
<proteinExistence type="inferred from homology"/>
<dbReference type="NCBIfam" id="TIGR01391">
    <property type="entry name" value="dnaG"/>
    <property type="match status" value="1"/>
</dbReference>
<evidence type="ECO:0000256" key="13">
    <source>
        <dbReference type="PIRNR" id="PIRNR002811"/>
    </source>
</evidence>
<dbReference type="PROSITE" id="PS50880">
    <property type="entry name" value="TOPRIM"/>
    <property type="match status" value="1"/>
</dbReference>
<dbReference type="HAMAP" id="MF_00974">
    <property type="entry name" value="DNA_primase_DnaG"/>
    <property type="match status" value="1"/>
</dbReference>
<protein>
    <recommendedName>
        <fullName evidence="12 13">DNA primase</fullName>
        <ecNumber evidence="12">2.7.7.101</ecNumber>
    </recommendedName>
</protein>
<sequence>MEGTIQEIKNKVDIATFIGSFISIKKTGRNYKALCPFHQEKTPSFVISPDRQIWHCFGACQDGGDVIKFLMKWENISFIEALRELADKFGIRLKDVRFEDQEWKRKEKIMRINKLTTDYYEYILHETKYGNTAQEYLRKRGLNEKVIKTFHLGYAPSSWHSLLKFLQKKFTLEDILTSGLVITSEKGTVYDRFRGRLIFPIKDARSNVIGFSGRLLEDKAKEAKYINTPETLLYHKRESLYAIDIAKDQIKKQNNVYIVEGEFDVLSPFQIGIGNIVAIKGSALTREQLMLLKRYTNKITLALDSDVAGEEAMKKGIEEAEDLEFDVDVVVFDYAKDPDEAARRDPTLFKKGIKDPIPFYDFIIQILVKKFPQDNPYNKKQIANTAVFFITKIKNPIVKSHYVKKLATLLDVSESSIESLLRLTNRKKERKFILSSQPKYSHMRREDIIQKYLLSLLFQSANPYKFVDEYFKLFSIEDFSLPSLKKLYHYFTDFRKSNKEFHLDYFIKTIPQELHPVFDEIYLMASLDNEFKNEKIEKLIYEIKRYSLKYRIAQILSSESSEKKETENSLRLMGKELTRVEKMIVAL</sequence>
<dbReference type="GO" id="GO:0003899">
    <property type="term" value="F:DNA-directed RNA polymerase activity"/>
    <property type="evidence" value="ECO:0007669"/>
    <property type="project" value="UniProtKB-UniRule"/>
</dbReference>
<accession>A0A1F7GIP9</accession>
<evidence type="ECO:0000256" key="3">
    <source>
        <dbReference type="ARBA" id="ARBA00022679"/>
    </source>
</evidence>
<dbReference type="InterPro" id="IPR030846">
    <property type="entry name" value="DnaG_bac"/>
</dbReference>
<evidence type="ECO:0000256" key="8">
    <source>
        <dbReference type="ARBA" id="ARBA00022833"/>
    </source>
</evidence>
<dbReference type="InterPro" id="IPR002694">
    <property type="entry name" value="Znf_CHC2"/>
</dbReference>
<comment type="subunit">
    <text evidence="12">Monomer. Interacts with DnaB.</text>
</comment>
<dbReference type="FunFam" id="3.90.980.10:FF:000001">
    <property type="entry name" value="DNA primase"/>
    <property type="match status" value="1"/>
</dbReference>
<dbReference type="SMART" id="SM00493">
    <property type="entry name" value="TOPRIM"/>
    <property type="match status" value="1"/>
</dbReference>
<comment type="cofactor">
    <cofactor evidence="13 14">
        <name>Zn(2+)</name>
        <dbReference type="ChEBI" id="CHEBI:29105"/>
    </cofactor>
    <text evidence="13 14">Binds 1 zinc ion per monomer.</text>
</comment>
<comment type="catalytic activity">
    <reaction evidence="12">
        <text>ssDNA + n NTP = ssDNA/pppN(pN)n-1 hybrid + (n-1) diphosphate.</text>
        <dbReference type="EC" id="2.7.7.101"/>
    </reaction>
</comment>
<keyword evidence="3 12" id="KW-0808">Transferase</keyword>
<comment type="caution">
    <text evidence="16">The sequence shown here is derived from an EMBL/GenBank/DDBJ whole genome shotgun (WGS) entry which is preliminary data.</text>
</comment>
<keyword evidence="11 12" id="KW-0804">Transcription</keyword>
<comment type="similarity">
    <text evidence="12 13">Belongs to the DnaG primase family.</text>
</comment>
<keyword evidence="8 13" id="KW-0862">Zinc</keyword>
<dbReference type="PANTHER" id="PTHR30313">
    <property type="entry name" value="DNA PRIMASE"/>
    <property type="match status" value="1"/>
</dbReference>
<gene>
    <name evidence="12" type="primary">dnaG</name>
    <name evidence="16" type="ORF">A2866_04265</name>
</gene>
<keyword evidence="4 12" id="KW-0548">Nucleotidyltransferase</keyword>
<dbReference type="FunFam" id="3.90.580.10:FF:000001">
    <property type="entry name" value="DNA primase"/>
    <property type="match status" value="1"/>
</dbReference>
<dbReference type="InterPro" id="IPR050219">
    <property type="entry name" value="DnaG_primase"/>
</dbReference>
<evidence type="ECO:0000313" key="16">
    <source>
        <dbReference type="EMBL" id="OGK18755.1"/>
    </source>
</evidence>
<dbReference type="AlphaFoldDB" id="A0A1F7GIP9"/>
<dbReference type="InterPro" id="IPR036977">
    <property type="entry name" value="DNA_primase_Znf_CHC2"/>
</dbReference>
<dbReference type="Proteomes" id="UP000177026">
    <property type="component" value="Unassembled WGS sequence"/>
</dbReference>
<evidence type="ECO:0000256" key="7">
    <source>
        <dbReference type="ARBA" id="ARBA00022771"/>
    </source>
</evidence>
<dbReference type="CDD" id="cd03364">
    <property type="entry name" value="TOPRIM_DnaG_primases"/>
    <property type="match status" value="1"/>
</dbReference>
<keyword evidence="9" id="KW-0460">Magnesium</keyword>
<dbReference type="SUPFAM" id="SSF57783">
    <property type="entry name" value="Zinc beta-ribbon"/>
    <property type="match status" value="1"/>
</dbReference>